<dbReference type="SMART" id="SM00829">
    <property type="entry name" value="PKS_ER"/>
    <property type="match status" value="1"/>
</dbReference>
<comment type="similarity">
    <text evidence="2 8">Belongs to the zinc-containing alcohol dehydrogenase family.</text>
</comment>
<comment type="caution">
    <text evidence="10">The sequence shown here is derived from an EMBL/GenBank/DDBJ whole genome shotgun (WGS) entry which is preliminary data.</text>
</comment>
<dbReference type="EMBL" id="JAPDFR010000006">
    <property type="protein sequence ID" value="KAK0385556.1"/>
    <property type="molecule type" value="Genomic_DNA"/>
</dbReference>
<evidence type="ECO:0000256" key="8">
    <source>
        <dbReference type="RuleBase" id="RU361277"/>
    </source>
</evidence>
<evidence type="ECO:0000313" key="11">
    <source>
        <dbReference type="Proteomes" id="UP001175261"/>
    </source>
</evidence>
<dbReference type="GO" id="GO:0005737">
    <property type="term" value="C:cytoplasm"/>
    <property type="evidence" value="ECO:0007669"/>
    <property type="project" value="TreeGrafter"/>
</dbReference>
<dbReference type="Gene3D" id="3.90.180.10">
    <property type="entry name" value="Medium-chain alcohol dehydrogenases, catalytic domain"/>
    <property type="match status" value="1"/>
</dbReference>
<dbReference type="InterPro" id="IPR020843">
    <property type="entry name" value="ER"/>
</dbReference>
<organism evidence="10 11">
    <name type="scientific">Sarocladium strictum</name>
    <name type="common">Black bundle disease fungus</name>
    <name type="synonym">Acremonium strictum</name>
    <dbReference type="NCBI Taxonomy" id="5046"/>
    <lineage>
        <taxon>Eukaryota</taxon>
        <taxon>Fungi</taxon>
        <taxon>Dikarya</taxon>
        <taxon>Ascomycota</taxon>
        <taxon>Pezizomycotina</taxon>
        <taxon>Sordariomycetes</taxon>
        <taxon>Hypocreomycetidae</taxon>
        <taxon>Hypocreales</taxon>
        <taxon>Sarocladiaceae</taxon>
        <taxon>Sarocladium</taxon>
    </lineage>
</organism>
<dbReference type="Pfam" id="PF08240">
    <property type="entry name" value="ADH_N"/>
    <property type="match status" value="1"/>
</dbReference>
<reference evidence="10" key="1">
    <citation type="submission" date="2022-10" db="EMBL/GenBank/DDBJ databases">
        <title>Determination and structural analysis of whole genome sequence of Sarocladium strictum F4-1.</title>
        <authorList>
            <person name="Hu L."/>
            <person name="Jiang Y."/>
        </authorList>
    </citation>
    <scope>NUCLEOTIDE SEQUENCE</scope>
    <source>
        <strain evidence="10">F4-1</strain>
    </source>
</reference>
<keyword evidence="6" id="KW-0560">Oxidoreductase</keyword>
<dbReference type="Gene3D" id="3.40.50.720">
    <property type="entry name" value="NAD(P)-binding Rossmann-like Domain"/>
    <property type="match status" value="1"/>
</dbReference>
<dbReference type="InterPro" id="IPR036291">
    <property type="entry name" value="NAD(P)-bd_dom_sf"/>
</dbReference>
<dbReference type="PROSITE" id="PS00059">
    <property type="entry name" value="ADH_ZINC"/>
    <property type="match status" value="1"/>
</dbReference>
<dbReference type="Pfam" id="PF00107">
    <property type="entry name" value="ADH_zinc_N"/>
    <property type="match status" value="1"/>
</dbReference>
<keyword evidence="5 8" id="KW-0862">Zinc</keyword>
<evidence type="ECO:0000256" key="6">
    <source>
        <dbReference type="ARBA" id="ARBA00023002"/>
    </source>
</evidence>
<dbReference type="SUPFAM" id="SSF51735">
    <property type="entry name" value="NAD(P)-binding Rossmann-fold domains"/>
    <property type="match status" value="1"/>
</dbReference>
<proteinExistence type="inferred from homology"/>
<dbReference type="AlphaFoldDB" id="A0AA39GEH5"/>
<evidence type="ECO:0000256" key="4">
    <source>
        <dbReference type="ARBA" id="ARBA00022723"/>
    </source>
</evidence>
<evidence type="ECO:0000256" key="2">
    <source>
        <dbReference type="ARBA" id="ARBA00008072"/>
    </source>
</evidence>
<evidence type="ECO:0000256" key="1">
    <source>
        <dbReference type="ARBA" id="ARBA00001947"/>
    </source>
</evidence>
<comment type="cofactor">
    <cofactor evidence="1 8">
        <name>Zn(2+)</name>
        <dbReference type="ChEBI" id="CHEBI:29105"/>
    </cofactor>
</comment>
<dbReference type="InterPro" id="IPR013149">
    <property type="entry name" value="ADH-like_C"/>
</dbReference>
<dbReference type="SUPFAM" id="SSF50129">
    <property type="entry name" value="GroES-like"/>
    <property type="match status" value="1"/>
</dbReference>
<dbReference type="InterPro" id="IPR013154">
    <property type="entry name" value="ADH-like_N"/>
</dbReference>
<evidence type="ECO:0000313" key="10">
    <source>
        <dbReference type="EMBL" id="KAK0385556.1"/>
    </source>
</evidence>
<dbReference type="GO" id="GO:0004022">
    <property type="term" value="F:alcohol dehydrogenase (NAD+) activity"/>
    <property type="evidence" value="ECO:0007669"/>
    <property type="project" value="UniProtKB-EC"/>
</dbReference>
<dbReference type="PANTHER" id="PTHR42940">
    <property type="entry name" value="ALCOHOL DEHYDROGENASE 1-RELATED"/>
    <property type="match status" value="1"/>
</dbReference>
<evidence type="ECO:0000256" key="5">
    <source>
        <dbReference type="ARBA" id="ARBA00022833"/>
    </source>
</evidence>
<dbReference type="InterPro" id="IPR011032">
    <property type="entry name" value="GroES-like_sf"/>
</dbReference>
<accession>A0AA39GEH5</accession>
<dbReference type="InterPro" id="IPR002328">
    <property type="entry name" value="ADH_Zn_CS"/>
</dbReference>
<name>A0AA39GEH5_SARSR</name>
<dbReference type="GO" id="GO:0008270">
    <property type="term" value="F:zinc ion binding"/>
    <property type="evidence" value="ECO:0007669"/>
    <property type="project" value="InterPro"/>
</dbReference>
<dbReference type="EC" id="1.1.1.1" evidence="3"/>
<evidence type="ECO:0000256" key="7">
    <source>
        <dbReference type="ARBA" id="ARBA00023027"/>
    </source>
</evidence>
<evidence type="ECO:0000259" key="9">
    <source>
        <dbReference type="SMART" id="SM00829"/>
    </source>
</evidence>
<feature type="domain" description="Enoyl reductase (ER)" evidence="9">
    <location>
        <begin position="13"/>
        <end position="345"/>
    </location>
</feature>
<dbReference type="PANTHER" id="PTHR42940:SF3">
    <property type="entry name" value="ALCOHOL DEHYDROGENASE 1-RELATED"/>
    <property type="match status" value="1"/>
</dbReference>
<keyword evidence="7" id="KW-0520">NAD</keyword>
<gene>
    <name evidence="10" type="ORF">NLU13_6735</name>
</gene>
<keyword evidence="11" id="KW-1185">Reference proteome</keyword>
<dbReference type="CDD" id="cd08297">
    <property type="entry name" value="CAD3"/>
    <property type="match status" value="1"/>
</dbReference>
<dbReference type="Proteomes" id="UP001175261">
    <property type="component" value="Unassembled WGS sequence"/>
</dbReference>
<keyword evidence="4 8" id="KW-0479">Metal-binding</keyword>
<protein>
    <recommendedName>
        <fullName evidence="3">alcohol dehydrogenase</fullName>
        <ecNumber evidence="3">1.1.1.1</ecNumber>
    </recommendedName>
</protein>
<evidence type="ECO:0000256" key="3">
    <source>
        <dbReference type="ARBA" id="ARBA00013190"/>
    </source>
</evidence>
<dbReference type="FunFam" id="3.40.50.720:FF:000039">
    <property type="entry name" value="Alcohol dehydrogenase AdhP"/>
    <property type="match status" value="1"/>
</dbReference>
<sequence>MSTQRVAIVIDQGASFTFSVTERPVPTLNDNEVLVRLTASGICGTDISLGEGKHGPCKDILGHEGVGKVEQIGKAVDPTSIQIGQLVGVGWIRDSCGQCETCSHPDGETRCRLQQRSGWQVDGTLAEYVVVPSRYVVLLPDGVPHEHLAPIMCAGVTIYRALKASGAIAGSFVAISGAGGLLGTLGIQYARAMGLRIVAIDVGDTKRKLCLDAGAEAFIDCASSSDMDAAIRDVTENRKASAVIVCAGSVAAYESAFDLAAPFGTIVCVGILPPGQKIGFSPTHLIDGGFRVIGSLVGSRKEVGEAADFVRRGLVKPEVRVVGFGELAAALADIRQGREARKVVLKMEA</sequence>